<dbReference type="GO" id="GO:0003677">
    <property type="term" value="F:DNA binding"/>
    <property type="evidence" value="ECO:0007669"/>
    <property type="project" value="UniProtKB-KW"/>
</dbReference>
<dbReference type="InterPro" id="IPR013759">
    <property type="entry name" value="Topo_IIA_B_C"/>
</dbReference>
<comment type="cofactor">
    <cofactor evidence="2">
        <name>Mg(2+)</name>
        <dbReference type="ChEBI" id="CHEBI:18420"/>
    </cofactor>
</comment>
<dbReference type="AlphaFoldDB" id="A0A517R4D2"/>
<keyword evidence="7" id="KW-0067">ATP-binding</keyword>
<dbReference type="GO" id="GO:0006265">
    <property type="term" value="P:DNA topological change"/>
    <property type="evidence" value="ECO:0007669"/>
    <property type="project" value="InterPro"/>
</dbReference>
<dbReference type="SUPFAM" id="SSF54211">
    <property type="entry name" value="Ribosomal protein S5 domain 2-like"/>
    <property type="match status" value="1"/>
</dbReference>
<dbReference type="InterPro" id="IPR001241">
    <property type="entry name" value="Topo_IIA"/>
</dbReference>
<feature type="domain" description="Toprim" evidence="12">
    <location>
        <begin position="434"/>
        <end position="548"/>
    </location>
</feature>
<reference evidence="13 14" key="1">
    <citation type="submission" date="2019-02" db="EMBL/GenBank/DDBJ databases">
        <title>Deep-cultivation of Planctomycetes and their phenomic and genomic characterization uncovers novel biology.</title>
        <authorList>
            <person name="Wiegand S."/>
            <person name="Jogler M."/>
            <person name="Boedeker C."/>
            <person name="Pinto D."/>
            <person name="Vollmers J."/>
            <person name="Rivas-Marin E."/>
            <person name="Kohn T."/>
            <person name="Peeters S.H."/>
            <person name="Heuer A."/>
            <person name="Rast P."/>
            <person name="Oberbeckmann S."/>
            <person name="Bunk B."/>
            <person name="Jeske O."/>
            <person name="Meyerdierks A."/>
            <person name="Storesund J.E."/>
            <person name="Kallscheuer N."/>
            <person name="Luecker S."/>
            <person name="Lage O.M."/>
            <person name="Pohl T."/>
            <person name="Merkel B.J."/>
            <person name="Hornburger P."/>
            <person name="Mueller R.-W."/>
            <person name="Bruemmer F."/>
            <person name="Labrenz M."/>
            <person name="Spormann A.M."/>
            <person name="Op den Camp H."/>
            <person name="Overmann J."/>
            <person name="Amann R."/>
            <person name="Jetten M.S.M."/>
            <person name="Mascher T."/>
            <person name="Medema M.H."/>
            <person name="Devos D.P."/>
            <person name="Kaster A.-K."/>
            <person name="Ovreas L."/>
            <person name="Rohde M."/>
            <person name="Galperin M.Y."/>
            <person name="Jogler C."/>
        </authorList>
    </citation>
    <scope>NUCLEOTIDE SEQUENCE [LARGE SCALE GENOMIC DNA]</scope>
    <source>
        <strain evidence="13 14">Pan189</strain>
    </source>
</reference>
<dbReference type="Gene3D" id="3.30.230.10">
    <property type="match status" value="1"/>
</dbReference>
<comment type="catalytic activity">
    <reaction evidence="1">
        <text>ATP-dependent breakage, passage and rejoining of double-stranded DNA.</text>
        <dbReference type="EC" id="5.6.2.2"/>
    </reaction>
</comment>
<dbReference type="Gene3D" id="3.30.565.10">
    <property type="entry name" value="Histidine kinase-like ATPase, C-terminal domain"/>
    <property type="match status" value="1"/>
</dbReference>
<dbReference type="Pfam" id="PF00204">
    <property type="entry name" value="DNA_gyraseB"/>
    <property type="match status" value="1"/>
</dbReference>
<protein>
    <recommendedName>
        <fullName evidence="4">DNA topoisomerase (ATP-hydrolyzing)</fullName>
        <ecNumber evidence="4">5.6.2.2</ecNumber>
    </recommendedName>
</protein>
<dbReference type="NCBIfam" id="NF004189">
    <property type="entry name" value="PRK05644.1"/>
    <property type="match status" value="1"/>
</dbReference>
<dbReference type="SMART" id="SM00433">
    <property type="entry name" value="TOP2c"/>
    <property type="match status" value="1"/>
</dbReference>
<gene>
    <name evidence="13" type="primary">gyrB_2</name>
    <name evidence="13" type="ORF">Pan189_30790</name>
</gene>
<dbReference type="Pfam" id="PF02518">
    <property type="entry name" value="HATPase_c"/>
    <property type="match status" value="1"/>
</dbReference>
<dbReference type="CDD" id="cd16928">
    <property type="entry name" value="HATPase_GyrB-like"/>
    <property type="match status" value="1"/>
</dbReference>
<dbReference type="InterPro" id="IPR000565">
    <property type="entry name" value="Topo_IIA_B"/>
</dbReference>
<evidence type="ECO:0000256" key="4">
    <source>
        <dbReference type="ARBA" id="ARBA00012895"/>
    </source>
</evidence>
<dbReference type="GO" id="GO:0046872">
    <property type="term" value="F:metal ion binding"/>
    <property type="evidence" value="ECO:0007669"/>
    <property type="project" value="UniProtKB-KW"/>
</dbReference>
<evidence type="ECO:0000256" key="9">
    <source>
        <dbReference type="ARBA" id="ARBA00023029"/>
    </source>
</evidence>
<dbReference type="SMART" id="SM00387">
    <property type="entry name" value="HATPase_c"/>
    <property type="match status" value="1"/>
</dbReference>
<dbReference type="PANTHER" id="PTHR45866">
    <property type="entry name" value="DNA GYRASE/TOPOISOMERASE SUBUNIT B"/>
    <property type="match status" value="1"/>
</dbReference>
<dbReference type="InterPro" id="IPR013760">
    <property type="entry name" value="Topo_IIA-like_dom_sf"/>
</dbReference>
<dbReference type="PRINTS" id="PR01159">
    <property type="entry name" value="DNAGYRASEB"/>
</dbReference>
<evidence type="ECO:0000313" key="13">
    <source>
        <dbReference type="EMBL" id="QDT38683.1"/>
    </source>
</evidence>
<keyword evidence="14" id="KW-1185">Reference proteome</keyword>
<proteinExistence type="inferred from homology"/>
<dbReference type="PANTHER" id="PTHR45866:SF1">
    <property type="entry name" value="DNA GYRASE SUBUNIT B, MITOCHONDRIAL"/>
    <property type="match status" value="1"/>
</dbReference>
<evidence type="ECO:0000256" key="8">
    <source>
        <dbReference type="ARBA" id="ARBA00022842"/>
    </source>
</evidence>
<dbReference type="RefSeq" id="WP_145364768.1">
    <property type="nucleotide sequence ID" value="NZ_CP036268.1"/>
</dbReference>
<dbReference type="Pfam" id="PF00986">
    <property type="entry name" value="DNA_gyraseB_C"/>
    <property type="match status" value="1"/>
</dbReference>
<accession>A0A517R4D2</accession>
<dbReference type="InterPro" id="IPR020568">
    <property type="entry name" value="Ribosomal_Su5_D2-typ_SF"/>
</dbReference>
<dbReference type="CDD" id="cd00822">
    <property type="entry name" value="TopoII_Trans_DNA_gyrase"/>
    <property type="match status" value="1"/>
</dbReference>
<dbReference type="Proteomes" id="UP000317318">
    <property type="component" value="Chromosome"/>
</dbReference>
<dbReference type="SUPFAM" id="SSF55874">
    <property type="entry name" value="ATPase domain of HSP90 chaperone/DNA topoisomerase II/histidine kinase"/>
    <property type="match status" value="1"/>
</dbReference>
<dbReference type="GO" id="GO:0003918">
    <property type="term" value="F:DNA topoisomerase type II (double strand cut, ATP-hydrolyzing) activity"/>
    <property type="evidence" value="ECO:0007669"/>
    <property type="project" value="UniProtKB-EC"/>
</dbReference>
<name>A0A517R4D2_9PLAN</name>
<dbReference type="InterPro" id="IPR018522">
    <property type="entry name" value="TopoIIA_CS"/>
</dbReference>
<dbReference type="PRINTS" id="PR00418">
    <property type="entry name" value="TPI2FAMILY"/>
</dbReference>
<dbReference type="Gene3D" id="3.40.50.670">
    <property type="match status" value="1"/>
</dbReference>
<evidence type="ECO:0000259" key="12">
    <source>
        <dbReference type="PROSITE" id="PS50880"/>
    </source>
</evidence>
<dbReference type="Pfam" id="PF01751">
    <property type="entry name" value="Toprim"/>
    <property type="match status" value="1"/>
</dbReference>
<dbReference type="InterPro" id="IPR013506">
    <property type="entry name" value="Topo_IIA_bsu_dom2"/>
</dbReference>
<keyword evidence="6" id="KW-0547">Nucleotide-binding</keyword>
<evidence type="ECO:0000256" key="2">
    <source>
        <dbReference type="ARBA" id="ARBA00001946"/>
    </source>
</evidence>
<dbReference type="InterPro" id="IPR036890">
    <property type="entry name" value="HATPase_C_sf"/>
</dbReference>
<evidence type="ECO:0000256" key="1">
    <source>
        <dbReference type="ARBA" id="ARBA00000185"/>
    </source>
</evidence>
<evidence type="ECO:0000256" key="11">
    <source>
        <dbReference type="ARBA" id="ARBA00023235"/>
    </source>
</evidence>
<keyword evidence="8" id="KW-0460">Magnesium</keyword>
<keyword evidence="5" id="KW-0479">Metal-binding</keyword>
<keyword evidence="9" id="KW-0799">Topoisomerase</keyword>
<dbReference type="PROSITE" id="PS00177">
    <property type="entry name" value="TOPOISOMERASE_II"/>
    <property type="match status" value="1"/>
</dbReference>
<evidence type="ECO:0000256" key="5">
    <source>
        <dbReference type="ARBA" id="ARBA00022723"/>
    </source>
</evidence>
<dbReference type="InterPro" id="IPR003594">
    <property type="entry name" value="HATPase_dom"/>
</dbReference>
<evidence type="ECO:0000256" key="7">
    <source>
        <dbReference type="ARBA" id="ARBA00022840"/>
    </source>
</evidence>
<evidence type="ECO:0000256" key="3">
    <source>
        <dbReference type="ARBA" id="ARBA00010708"/>
    </source>
</evidence>
<keyword evidence="11 13" id="KW-0413">Isomerase</keyword>
<dbReference type="PROSITE" id="PS50880">
    <property type="entry name" value="TOPRIM"/>
    <property type="match status" value="1"/>
</dbReference>
<organism evidence="13 14">
    <name type="scientific">Stratiformator vulcanicus</name>
    <dbReference type="NCBI Taxonomy" id="2527980"/>
    <lineage>
        <taxon>Bacteria</taxon>
        <taxon>Pseudomonadati</taxon>
        <taxon>Planctomycetota</taxon>
        <taxon>Planctomycetia</taxon>
        <taxon>Planctomycetales</taxon>
        <taxon>Planctomycetaceae</taxon>
        <taxon>Stratiformator</taxon>
    </lineage>
</organism>
<dbReference type="KEGG" id="svp:Pan189_30790"/>
<dbReference type="GO" id="GO:0005524">
    <property type="term" value="F:ATP binding"/>
    <property type="evidence" value="ECO:0007669"/>
    <property type="project" value="UniProtKB-KW"/>
</dbReference>
<dbReference type="InterPro" id="IPR014721">
    <property type="entry name" value="Ribsml_uS5_D2-typ_fold_subgr"/>
</dbReference>
<evidence type="ECO:0000256" key="10">
    <source>
        <dbReference type="ARBA" id="ARBA00023125"/>
    </source>
</evidence>
<dbReference type="FunFam" id="3.30.565.10:FF:000002">
    <property type="entry name" value="DNA gyrase subunit B"/>
    <property type="match status" value="1"/>
</dbReference>
<evidence type="ECO:0000313" key="14">
    <source>
        <dbReference type="Proteomes" id="UP000317318"/>
    </source>
</evidence>
<sequence length="650" mass="71850">MSTTAPRKTGSAKKIGKYTGADIEVLEGLEAVRRRPSMYIGGVDNKGLHHLIWEIVDNSVDEFLGGHTDRIDITLHKDGQSITVRDYGRGIPVDQHPKLKRSALEVILTTLHAGGKFSDKNYARSGGLHGVGSSVVNALSSQMTAVVHRDGNEWTQEYEKGLPTGPVKKVKPFRGNGTTITFRPDKKIFKKTHFSADLIRQHLEDIAYIHAGLKIKFVDETVKGGQIDEYVQPEGIKAYLEKVMKDGKKRPVHEPVFYVERDEAGVKVEVALRWTESTDEQVRSYVNGIRTHAGGTHESGLRSGVAKAVRNFMDVHDVKVKGVSIGNEDVREGLACILSVFHGDPMFQGQTKEKLNNPEVSAVVDGLVRPNLETWLNNNKSVADAIIGRIIIAARARAASRAAQQDVRRKSGTGKKTNLPGKLLDCRNKSRDECELFIVEGDSAGGTAAMGRDGNYQAVLPLRGKILNTETLALPKILQNAEIKDLVDAIGTGVGPSFDISGLRYDRIILLMDADSDGYHISTLLLTFFFRHMKELVTARKLYIAQPPLYKITIGNKVEYARDDAIKEEILEAAPANRKVEVQRFKGLGEMDAEQLRETTLDPKNRILLQVDVESQVEADATFAQLLGKDASERYRIIMDEATLADDLDL</sequence>
<keyword evidence="10" id="KW-0238">DNA-binding</keyword>
<evidence type="ECO:0000256" key="6">
    <source>
        <dbReference type="ARBA" id="ARBA00022741"/>
    </source>
</evidence>
<dbReference type="EC" id="5.6.2.2" evidence="4"/>
<dbReference type="InterPro" id="IPR006171">
    <property type="entry name" value="TOPRIM_dom"/>
</dbReference>
<dbReference type="EMBL" id="CP036268">
    <property type="protein sequence ID" value="QDT38683.1"/>
    <property type="molecule type" value="Genomic_DNA"/>
</dbReference>
<dbReference type="SUPFAM" id="SSF56719">
    <property type="entry name" value="Type II DNA topoisomerase"/>
    <property type="match status" value="1"/>
</dbReference>
<dbReference type="OrthoDB" id="9802808at2"/>
<dbReference type="InterPro" id="IPR002288">
    <property type="entry name" value="DNA_gyrase_B_C"/>
</dbReference>
<comment type="similarity">
    <text evidence="3">Belongs to the type II topoisomerase GyrB family.</text>
</comment>